<dbReference type="GO" id="GO:0030246">
    <property type="term" value="F:carbohydrate binding"/>
    <property type="evidence" value="ECO:0007669"/>
    <property type="project" value="InterPro"/>
</dbReference>
<evidence type="ECO:0000256" key="1">
    <source>
        <dbReference type="ARBA" id="ARBA00004571"/>
    </source>
</evidence>
<protein>
    <submittedName>
        <fullName evidence="9">Outer membrane receptor protein involved in Fe transport</fullName>
    </submittedName>
</protein>
<keyword evidence="9" id="KW-0675">Receptor</keyword>
<accession>A0A7W6AAI1</accession>
<dbReference type="GO" id="GO:0044718">
    <property type="term" value="P:siderophore transmembrane transport"/>
    <property type="evidence" value="ECO:0007669"/>
    <property type="project" value="TreeGrafter"/>
</dbReference>
<feature type="domain" description="TonB-dependent transporter Oar-like beta-barrel" evidence="8">
    <location>
        <begin position="443"/>
        <end position="885"/>
    </location>
</feature>
<organism evidence="9 10">
    <name type="scientific">Sphingomonas pseudosanguinis</name>
    <dbReference type="NCBI Taxonomy" id="413712"/>
    <lineage>
        <taxon>Bacteria</taxon>
        <taxon>Pseudomonadati</taxon>
        <taxon>Pseudomonadota</taxon>
        <taxon>Alphaproteobacteria</taxon>
        <taxon>Sphingomonadales</taxon>
        <taxon>Sphingomonadaceae</taxon>
        <taxon>Sphingomonas</taxon>
    </lineage>
</organism>
<reference evidence="9 10" key="1">
    <citation type="submission" date="2020-08" db="EMBL/GenBank/DDBJ databases">
        <title>Genomic Encyclopedia of Type Strains, Phase IV (KMG-IV): sequencing the most valuable type-strain genomes for metagenomic binning, comparative biology and taxonomic classification.</title>
        <authorList>
            <person name="Goeker M."/>
        </authorList>
    </citation>
    <scope>NUCLEOTIDE SEQUENCE [LARGE SCALE GENOMIC DNA]</scope>
    <source>
        <strain evidence="9 10">DSM 19512</strain>
    </source>
</reference>
<dbReference type="PANTHER" id="PTHR30069">
    <property type="entry name" value="TONB-DEPENDENT OUTER MEMBRANE RECEPTOR"/>
    <property type="match status" value="1"/>
</dbReference>
<evidence type="ECO:0000256" key="5">
    <source>
        <dbReference type="ARBA" id="ARBA00023136"/>
    </source>
</evidence>
<dbReference type="InterPro" id="IPR057601">
    <property type="entry name" value="Oar-like_b-barrel"/>
</dbReference>
<dbReference type="GO" id="GO:0009279">
    <property type="term" value="C:cell outer membrane"/>
    <property type="evidence" value="ECO:0007669"/>
    <property type="project" value="UniProtKB-SubCell"/>
</dbReference>
<gene>
    <name evidence="9" type="ORF">GGR48_001533</name>
</gene>
<dbReference type="Pfam" id="PF13620">
    <property type="entry name" value="CarboxypepD_reg"/>
    <property type="match status" value="1"/>
</dbReference>
<dbReference type="SUPFAM" id="SSF56935">
    <property type="entry name" value="Porins"/>
    <property type="match status" value="1"/>
</dbReference>
<keyword evidence="5" id="KW-0472">Membrane</keyword>
<sequence length="979" mass="107262">MKTMMTAALRATLATSTILGAATLMVAPAAAQTTTAQVRGQVRTADGGPATGAQIAAVNTGTNQTFRQTADAQGSYVLGGLRPGQYRITATATSGETVTQVVVVAIGQSATLDLTIGTATQAGGADTADIAAGGSSNVEGGEIVVTGGRLVETKTSEIATNISQEQIRTLPQTDRNFLSFAALAPGVRYNDSETDKSFSSGASPAGQVNVFIDGVSYKNNVLDSGVAGQEDSRGNPFGQLAVGEFRVLTQNYKAEYEQAGAAIITATTKSGTNEFHGEAFAQYTDRNLSSTDYFVKQAGLPKPAFERKQYGISLGGPIIKDKLFFFAAYEGNDQNRAFNVRLQNRTPENVARFGQYEGAFVSPFRGDFYFGKLTFVPDDRQTFDLIVSKRVETDITGFGGASTNAYSNALNKKNNVDTYIYRWTYRGDSFINEFNASYLNYTYNPTSLDPNSSTFNYQGVIRFGGKESTQRINQSSYTLRNDLTWTGIDNHVIKGGIRFAFQDYTFLKNFFVQPFYDFRNDPTNGLDFSFPATAQIGIGNPRIAASNSQLGLYLQDDWDVTDKLQVNVGLRWDYESNLFNNNYRTPDAAAALLRQLPQTSYFNSADYITDGTNRPPFLGAFQPRAGFSYDFKGDQSTVLFGGYGRYYDRNVFNNTLDEQFRLQYAYGSLFFSRDGRPRADGTPTVVWNDRYLTRDGLLSLIANAQTGQPELFAVKNNARPPVTDQFTLGVRQRVGIFQASLSGSYVAGRNGYTHLFATRNADGTCCNVGVGSPTRNAGFSNVLIGYDGLKTRYKALFFTLDKTYTQSSGWGFNLAYTLSKGEQNGNDLFSLQYATPEAYGYRPRPGDERHRLVLSGIVDLPLGFKFSTITTLGSGSAYQVTDETLGSTPSQVQVYTVYPPKNCIKGIAAFCEVNMTLQNDIEIFSGHKLNVAVDLLNAFNSKNFGGFDDFTNATDPLTQLPRELITLPRRVQFRVGYRF</sequence>
<evidence type="ECO:0000313" key="10">
    <source>
        <dbReference type="Proteomes" id="UP000538670"/>
    </source>
</evidence>
<dbReference type="Pfam" id="PF25183">
    <property type="entry name" value="OMP_b-brl_4"/>
    <property type="match status" value="1"/>
</dbReference>
<dbReference type="InterPro" id="IPR039426">
    <property type="entry name" value="TonB-dep_rcpt-like"/>
</dbReference>
<feature type="signal peptide" evidence="7">
    <location>
        <begin position="1"/>
        <end position="21"/>
    </location>
</feature>
<comment type="subcellular location">
    <subcellularLocation>
        <location evidence="1">Cell outer membrane</location>
        <topology evidence="1">Multi-pass membrane protein</topology>
    </subcellularLocation>
</comment>
<dbReference type="EMBL" id="JACIDH010000004">
    <property type="protein sequence ID" value="MBB3879110.1"/>
    <property type="molecule type" value="Genomic_DNA"/>
</dbReference>
<dbReference type="Proteomes" id="UP000538670">
    <property type="component" value="Unassembled WGS sequence"/>
</dbReference>
<keyword evidence="10" id="KW-1185">Reference proteome</keyword>
<keyword evidence="2" id="KW-0813">Transport</keyword>
<feature type="chain" id="PRO_5030684642" evidence="7">
    <location>
        <begin position="22"/>
        <end position="979"/>
    </location>
</feature>
<evidence type="ECO:0000256" key="2">
    <source>
        <dbReference type="ARBA" id="ARBA00022448"/>
    </source>
</evidence>
<comment type="caution">
    <text evidence="9">The sequence shown here is derived from an EMBL/GenBank/DDBJ whole genome shotgun (WGS) entry which is preliminary data.</text>
</comment>
<keyword evidence="7" id="KW-0732">Signal</keyword>
<evidence type="ECO:0000256" key="4">
    <source>
        <dbReference type="ARBA" id="ARBA00022692"/>
    </source>
</evidence>
<dbReference type="PANTHER" id="PTHR30069:SF46">
    <property type="entry name" value="OAR PROTEIN"/>
    <property type="match status" value="1"/>
</dbReference>
<keyword evidence="3" id="KW-1134">Transmembrane beta strand</keyword>
<proteinExistence type="predicted"/>
<evidence type="ECO:0000259" key="8">
    <source>
        <dbReference type="Pfam" id="PF25183"/>
    </source>
</evidence>
<evidence type="ECO:0000256" key="3">
    <source>
        <dbReference type="ARBA" id="ARBA00022452"/>
    </source>
</evidence>
<dbReference type="RefSeq" id="WP_240456095.1">
    <property type="nucleotide sequence ID" value="NZ_JACIDH010000004.1"/>
</dbReference>
<evidence type="ECO:0000256" key="6">
    <source>
        <dbReference type="ARBA" id="ARBA00023237"/>
    </source>
</evidence>
<dbReference type="GO" id="GO:0015344">
    <property type="term" value="F:siderophore uptake transmembrane transporter activity"/>
    <property type="evidence" value="ECO:0007669"/>
    <property type="project" value="TreeGrafter"/>
</dbReference>
<evidence type="ECO:0000256" key="7">
    <source>
        <dbReference type="SAM" id="SignalP"/>
    </source>
</evidence>
<dbReference type="InterPro" id="IPR036942">
    <property type="entry name" value="Beta-barrel_TonB_sf"/>
</dbReference>
<keyword evidence="4" id="KW-0812">Transmembrane</keyword>
<evidence type="ECO:0000313" key="9">
    <source>
        <dbReference type="EMBL" id="MBB3879110.1"/>
    </source>
</evidence>
<dbReference type="Gene3D" id="2.40.170.20">
    <property type="entry name" value="TonB-dependent receptor, beta-barrel domain"/>
    <property type="match status" value="1"/>
</dbReference>
<name>A0A7W6AAI1_9SPHN</name>
<keyword evidence="6" id="KW-0998">Cell outer membrane</keyword>
<dbReference type="Gene3D" id="2.60.40.1120">
    <property type="entry name" value="Carboxypeptidase-like, regulatory domain"/>
    <property type="match status" value="1"/>
</dbReference>
<dbReference type="InterPro" id="IPR013784">
    <property type="entry name" value="Carb-bd-like_fold"/>
</dbReference>
<dbReference type="AlphaFoldDB" id="A0A7W6AAI1"/>
<dbReference type="SUPFAM" id="SSF49452">
    <property type="entry name" value="Starch-binding domain-like"/>
    <property type="match status" value="1"/>
</dbReference>